<evidence type="ECO:0000256" key="7">
    <source>
        <dbReference type="ARBA" id="ARBA00022723"/>
    </source>
</evidence>
<accession>A0ABW4MEA6</accession>
<comment type="subunit">
    <text evidence="4">Homodimer.</text>
</comment>
<dbReference type="Gene3D" id="3.30.1240.20">
    <property type="match status" value="1"/>
</dbReference>
<comment type="pathway">
    <text evidence="2">Nucleotide-sugar biosynthesis; GDP-alpha-D-mannose biosynthesis; alpha-D-mannose 1-phosphate from D-fructose 6-phosphate: step 2/2.</text>
</comment>
<dbReference type="SUPFAM" id="SSF56784">
    <property type="entry name" value="HAD-like"/>
    <property type="match status" value="1"/>
</dbReference>
<evidence type="ECO:0000256" key="2">
    <source>
        <dbReference type="ARBA" id="ARBA00004699"/>
    </source>
</evidence>
<keyword evidence="7" id="KW-0479">Metal-binding</keyword>
<keyword evidence="9" id="KW-0413">Isomerase</keyword>
<dbReference type="GO" id="GO:0016787">
    <property type="term" value="F:hydrolase activity"/>
    <property type="evidence" value="ECO:0007669"/>
    <property type="project" value="UniProtKB-KW"/>
</dbReference>
<dbReference type="InterPro" id="IPR036412">
    <property type="entry name" value="HAD-like_sf"/>
</dbReference>
<dbReference type="InterPro" id="IPR006379">
    <property type="entry name" value="HAD-SF_hydro_IIB"/>
</dbReference>
<dbReference type="InterPro" id="IPR043169">
    <property type="entry name" value="PMM_cap"/>
</dbReference>
<name>A0ABW4MEA6_9SPHN</name>
<dbReference type="PANTHER" id="PTHR10466:SF0">
    <property type="entry name" value="PHOSPHOMANNOMUTASE"/>
    <property type="match status" value="1"/>
</dbReference>
<evidence type="ECO:0000256" key="8">
    <source>
        <dbReference type="ARBA" id="ARBA00022842"/>
    </source>
</evidence>
<evidence type="ECO:0000256" key="4">
    <source>
        <dbReference type="ARBA" id="ARBA00011738"/>
    </source>
</evidence>
<dbReference type="SFLD" id="SFLDS00003">
    <property type="entry name" value="Haloacid_Dehalogenase"/>
    <property type="match status" value="1"/>
</dbReference>
<keyword evidence="11" id="KW-1185">Reference proteome</keyword>
<evidence type="ECO:0000313" key="10">
    <source>
        <dbReference type="EMBL" id="MFD1767240.1"/>
    </source>
</evidence>
<protein>
    <recommendedName>
        <fullName evidence="5">phosphomannomutase</fullName>
        <ecNumber evidence="5">5.4.2.8</ecNumber>
    </recommendedName>
</protein>
<evidence type="ECO:0000256" key="1">
    <source>
        <dbReference type="ARBA" id="ARBA00004496"/>
    </source>
</evidence>
<evidence type="ECO:0000256" key="9">
    <source>
        <dbReference type="ARBA" id="ARBA00023235"/>
    </source>
</evidence>
<comment type="caution">
    <text evidence="10">The sequence shown here is derived from an EMBL/GenBank/DDBJ whole genome shotgun (WGS) entry which is preliminary data.</text>
</comment>
<dbReference type="SFLD" id="SFLDG01140">
    <property type="entry name" value="C2.B:_Phosphomannomutase_and_P"/>
    <property type="match status" value="1"/>
</dbReference>
<dbReference type="InterPro" id="IPR023214">
    <property type="entry name" value="HAD_sf"/>
</dbReference>
<keyword evidence="10" id="KW-0378">Hydrolase</keyword>
<evidence type="ECO:0000256" key="3">
    <source>
        <dbReference type="ARBA" id="ARBA00009736"/>
    </source>
</evidence>
<dbReference type="Proteomes" id="UP001597215">
    <property type="component" value="Unassembled WGS sequence"/>
</dbReference>
<dbReference type="RefSeq" id="WP_381514401.1">
    <property type="nucleotide sequence ID" value="NZ_JBHUEL010000009.1"/>
</dbReference>
<dbReference type="NCBIfam" id="TIGR01484">
    <property type="entry name" value="HAD-SF-IIB"/>
    <property type="match status" value="1"/>
</dbReference>
<proteinExistence type="inferred from homology"/>
<dbReference type="SFLD" id="SFLDG01143">
    <property type="entry name" value="C2.B.3:_Phosphomannomutase_Lik"/>
    <property type="match status" value="1"/>
</dbReference>
<dbReference type="EC" id="5.4.2.8" evidence="5"/>
<comment type="similarity">
    <text evidence="3">Belongs to the eukaryotic PMM family.</text>
</comment>
<sequence>MKSLIAFDLDGTLAESKQPIDPEMAELLTRLLQRANVAIISGGDWPQFETQLVSRLPVHAELQRLFILPTTGTKLYRFDHGWRAVYVDAFSIEERRYILSSIERIVEESGLQEARIWGERIEDRGSQITFSGLGQLAPLAAKAGWDLDFAKRKRLQAALRAALPELSINIGGSTSVDITRQGVDKAYGMQRLAEYSGIPFAAMLFFGDAIYPGGNDYPVREAGIDTIAVRDVAETKTGLLALIACMNSS</sequence>
<comment type="subcellular location">
    <subcellularLocation>
        <location evidence="1">Cytoplasm</location>
    </subcellularLocation>
</comment>
<dbReference type="EMBL" id="JBHUEL010000009">
    <property type="protein sequence ID" value="MFD1767240.1"/>
    <property type="molecule type" value="Genomic_DNA"/>
</dbReference>
<evidence type="ECO:0000313" key="11">
    <source>
        <dbReference type="Proteomes" id="UP001597215"/>
    </source>
</evidence>
<evidence type="ECO:0000256" key="5">
    <source>
        <dbReference type="ARBA" id="ARBA00012730"/>
    </source>
</evidence>
<dbReference type="Gene3D" id="3.40.50.1000">
    <property type="entry name" value="HAD superfamily/HAD-like"/>
    <property type="match status" value="1"/>
</dbReference>
<dbReference type="InterPro" id="IPR005002">
    <property type="entry name" value="PMM"/>
</dbReference>
<dbReference type="Pfam" id="PF03332">
    <property type="entry name" value="PMM"/>
    <property type="match status" value="1"/>
</dbReference>
<keyword evidence="6" id="KW-0963">Cytoplasm</keyword>
<evidence type="ECO:0000256" key="6">
    <source>
        <dbReference type="ARBA" id="ARBA00022490"/>
    </source>
</evidence>
<keyword evidence="8" id="KW-0460">Magnesium</keyword>
<reference evidence="11" key="1">
    <citation type="journal article" date="2019" name="Int. J. Syst. Evol. Microbiol.">
        <title>The Global Catalogue of Microorganisms (GCM) 10K type strain sequencing project: providing services to taxonomists for standard genome sequencing and annotation.</title>
        <authorList>
            <consortium name="The Broad Institute Genomics Platform"/>
            <consortium name="The Broad Institute Genome Sequencing Center for Infectious Disease"/>
            <person name="Wu L."/>
            <person name="Ma J."/>
        </authorList>
    </citation>
    <scope>NUCLEOTIDE SEQUENCE [LARGE SCALE GENOMIC DNA]</scope>
    <source>
        <strain evidence="11">CGMCC 1.12449</strain>
    </source>
</reference>
<dbReference type="PANTHER" id="PTHR10466">
    <property type="entry name" value="PHOSPHOMANNOMUTASE"/>
    <property type="match status" value="1"/>
</dbReference>
<organism evidence="10 11">
    <name type="scientific">Sphingorhabdus buctiana</name>
    <dbReference type="NCBI Taxonomy" id="1508805"/>
    <lineage>
        <taxon>Bacteria</taxon>
        <taxon>Pseudomonadati</taxon>
        <taxon>Pseudomonadota</taxon>
        <taxon>Alphaproteobacteria</taxon>
        <taxon>Sphingomonadales</taxon>
        <taxon>Sphingomonadaceae</taxon>
        <taxon>Sphingorhabdus</taxon>
    </lineage>
</organism>
<gene>
    <name evidence="10" type="ORF">ACFSAG_10345</name>
</gene>